<protein>
    <submittedName>
        <fullName evidence="1">Antigen P35</fullName>
    </submittedName>
</protein>
<dbReference type="AlphaFoldDB" id="W5SAI7"/>
<reference evidence="1" key="1">
    <citation type="submission" date="2013-02" db="EMBL/GenBank/DDBJ databases">
        <title>Comparative genomics of Borrelia species.</title>
        <authorList>
            <person name="Schwan T.G."/>
            <person name="Raffel S.J."/>
            <person name="Porcella S.F."/>
        </authorList>
    </citation>
    <scope>NUCLEOTIDE SEQUENCE</scope>
    <source>
        <strain evidence="1">YOR</strain>
        <plasmid evidence="1">unnamed</plasmid>
    </source>
</reference>
<dbReference type="NCBIfam" id="NF033728">
    <property type="entry name" value="borfam54_1"/>
    <property type="match status" value="1"/>
</dbReference>
<proteinExistence type="predicted"/>
<organism evidence="1">
    <name type="scientific">Borrelia nietonii YOR</name>
    <dbReference type="NCBI Taxonomy" id="1293576"/>
    <lineage>
        <taxon>Bacteria</taxon>
        <taxon>Pseudomonadati</taxon>
        <taxon>Spirochaetota</taxon>
        <taxon>Spirochaetia</taxon>
        <taxon>Spirochaetales</taxon>
        <taxon>Borreliaceae</taxon>
        <taxon>Borrelia</taxon>
        <taxon>Borrelia nietonii</taxon>
    </lineage>
</organism>
<evidence type="ECO:0000313" key="1">
    <source>
        <dbReference type="EMBL" id="AHH03950.1"/>
    </source>
</evidence>
<dbReference type="HOGENOM" id="CLU_062986_2_0_12"/>
<keyword evidence="1" id="KW-0614">Plasmid</keyword>
<dbReference type="InterPro" id="IPR008421">
    <property type="entry name" value="Borrelia_lipoprotein_PFam54/60"/>
</dbReference>
<dbReference type="RefSeq" id="WP_025434190.1">
    <property type="nucleotide sequence ID" value="NZ_CP004154.1"/>
</dbReference>
<dbReference type="Pfam" id="PF05714">
    <property type="entry name" value="PFam54_60"/>
    <property type="match status" value="1"/>
</dbReference>
<dbReference type="NCBIfam" id="NF033729">
    <property type="entry name" value="borfam54_2"/>
    <property type="match status" value="1"/>
</dbReference>
<gene>
    <name evidence="1" type="ORF">BHY_0999</name>
</gene>
<name>W5SAI7_9SPIR</name>
<accession>W5SAI7</accession>
<dbReference type="NCBIfam" id="NF033730">
    <property type="entry name" value="borfam54_3"/>
    <property type="match status" value="1"/>
</dbReference>
<geneLocation type="plasmid" evidence="1">
    <name>unnamed</name>
</geneLocation>
<dbReference type="EMBL" id="CP004154">
    <property type="protein sequence ID" value="AHH03950.1"/>
    <property type="molecule type" value="Genomic_DNA"/>
</dbReference>
<dbReference type="Gene3D" id="1.10.3160.10">
    <property type="entry name" value="Bbcrasp-1"/>
    <property type="match status" value="1"/>
</dbReference>
<sequence>MRNILNNIFIVFTLMAFMLVSCNPKGIDLAALQDYQSDDATTQTLANLNLTKPNLLNDKQKFAQNALEKIQDIKSEKDKEKDKAPLMAWITNKAQTSIASIKQYKNKIEDDDQYGMKQGVFKLLKNLRNQKIVNSDENTRLRKLFYLSLEWDEDKIRKFGTIFNKIDLNNTGNLTQDIFLAGAGHAQRDFEQIIDKIESKKDNLKTASLQELKNIKSKLEEIYELKQKWIDTTNNIISDYEANAGDIQNNNQELLKYVSSKYGRVFKDEIPKIKALAQDIEKILK</sequence>
<dbReference type="PROSITE" id="PS51257">
    <property type="entry name" value="PROKAR_LIPOPROTEIN"/>
    <property type="match status" value="1"/>
</dbReference>